<gene>
    <name evidence="1" type="ORF">DWX97_08730</name>
</gene>
<evidence type="ECO:0000313" key="2">
    <source>
        <dbReference type="Proteomes" id="UP000283341"/>
    </source>
</evidence>
<sequence>MEITNIKRFSEVYNNLREYFNRVEPYTYQQESLFPQIAGPLAIKKGFNASDWDIPCSSSTFKNLYDSFIDELSNAVLDYSQNTVVTMLKVHFVSINYVFKGSLSDVFKFDREDLIELIESFNEATKLLYNFINDSETAHDYGLIGYYDSFKEESMKNREKRISRMQVKEGSYTNEDFENRIQTMFDNGAINEIVNETIREFLDVETLKSMKNQSSEKRIEHLKLVDYFYHDESIMQAFLSNVNNKVGKPVAIEIKALCELGKIDFSNMSAFLRSIGIDKSKEDAITRCFRQSSKYYLDSFNQHVIAAKQHYK</sequence>
<dbReference type="AlphaFoldDB" id="A0A412IJW7"/>
<reference evidence="1 2" key="1">
    <citation type="submission" date="2018-08" db="EMBL/GenBank/DDBJ databases">
        <title>A genome reference for cultivated species of the human gut microbiota.</title>
        <authorList>
            <person name="Zou Y."/>
            <person name="Xue W."/>
            <person name="Luo G."/>
        </authorList>
    </citation>
    <scope>NUCLEOTIDE SEQUENCE [LARGE SCALE GENOMIC DNA]</scope>
    <source>
        <strain evidence="1 2">AF22-3AC</strain>
    </source>
</reference>
<name>A0A412IJW7_9BACE</name>
<dbReference type="RefSeq" id="WP_118402336.1">
    <property type="nucleotide sequence ID" value="NZ_JADNFX010000002.1"/>
</dbReference>
<protein>
    <submittedName>
        <fullName evidence="1">Uncharacterized protein</fullName>
    </submittedName>
</protein>
<dbReference type="EMBL" id="QRVJ01000005">
    <property type="protein sequence ID" value="RGS37818.1"/>
    <property type="molecule type" value="Genomic_DNA"/>
</dbReference>
<dbReference type="Proteomes" id="UP000283341">
    <property type="component" value="Unassembled WGS sequence"/>
</dbReference>
<evidence type="ECO:0000313" key="1">
    <source>
        <dbReference type="EMBL" id="RGS37818.1"/>
    </source>
</evidence>
<accession>A0A412IJW7</accession>
<proteinExistence type="predicted"/>
<organism evidence="1 2">
    <name type="scientific">Bacteroides cellulosilyticus</name>
    <dbReference type="NCBI Taxonomy" id="246787"/>
    <lineage>
        <taxon>Bacteria</taxon>
        <taxon>Pseudomonadati</taxon>
        <taxon>Bacteroidota</taxon>
        <taxon>Bacteroidia</taxon>
        <taxon>Bacteroidales</taxon>
        <taxon>Bacteroidaceae</taxon>
        <taxon>Bacteroides</taxon>
    </lineage>
</organism>
<comment type="caution">
    <text evidence="1">The sequence shown here is derived from an EMBL/GenBank/DDBJ whole genome shotgun (WGS) entry which is preliminary data.</text>
</comment>